<gene>
    <name evidence="1" type="ORF">BKA23_0852</name>
</gene>
<protein>
    <submittedName>
        <fullName evidence="1">Uridine kinase</fullName>
    </submittedName>
</protein>
<comment type="caution">
    <text evidence="1">The sequence shown here is derived from an EMBL/GenBank/DDBJ whole genome shotgun (WGS) entry which is preliminary data.</text>
</comment>
<keyword evidence="2" id="KW-1185">Reference proteome</keyword>
<dbReference type="Pfam" id="PF13671">
    <property type="entry name" value="AAA_33"/>
    <property type="match status" value="1"/>
</dbReference>
<keyword evidence="1" id="KW-0808">Transferase</keyword>
<evidence type="ECO:0000313" key="2">
    <source>
        <dbReference type="Proteomes" id="UP000318297"/>
    </source>
</evidence>
<dbReference type="Gene3D" id="3.40.50.300">
    <property type="entry name" value="P-loop containing nucleotide triphosphate hydrolases"/>
    <property type="match status" value="1"/>
</dbReference>
<accession>A0A561E8X1</accession>
<dbReference type="InterPro" id="IPR027417">
    <property type="entry name" value="P-loop_NTPase"/>
</dbReference>
<dbReference type="GO" id="GO:0016301">
    <property type="term" value="F:kinase activity"/>
    <property type="evidence" value="ECO:0007669"/>
    <property type="project" value="UniProtKB-KW"/>
</dbReference>
<dbReference type="AlphaFoldDB" id="A0A561E8X1"/>
<sequence>MPAAARVLVLCGPSGSGKSRWAAQLSSQHGWPIVRLDDFYKPADDPTLPRLPDGSVDWDDVGSWHQQAALDALASLCRTGSAATPVYDISTSSIVGSGEVELAGSAVVVAEGIFAAHTIAPLQELGLLEGAYCVHHNRWVTFARRLLRDLRERRKPPVMLLRRGLRLTFAEPAIVAQQCALGAIAIRPKALAKQLAG</sequence>
<proteinExistence type="predicted"/>
<organism evidence="1 2">
    <name type="scientific">Rudaeicoccus suwonensis</name>
    <dbReference type="NCBI Taxonomy" id="657409"/>
    <lineage>
        <taxon>Bacteria</taxon>
        <taxon>Bacillati</taxon>
        <taxon>Actinomycetota</taxon>
        <taxon>Actinomycetes</taxon>
        <taxon>Micrococcales</taxon>
        <taxon>Dermacoccaceae</taxon>
        <taxon>Rudaeicoccus</taxon>
    </lineage>
</organism>
<dbReference type="SUPFAM" id="SSF52540">
    <property type="entry name" value="P-loop containing nucleoside triphosphate hydrolases"/>
    <property type="match status" value="1"/>
</dbReference>
<dbReference type="EMBL" id="VIVQ01000001">
    <property type="protein sequence ID" value="TWE12056.1"/>
    <property type="molecule type" value="Genomic_DNA"/>
</dbReference>
<dbReference type="Proteomes" id="UP000318297">
    <property type="component" value="Unassembled WGS sequence"/>
</dbReference>
<keyword evidence="1" id="KW-0418">Kinase</keyword>
<dbReference type="RefSeq" id="WP_145225764.1">
    <property type="nucleotide sequence ID" value="NZ_VIVQ01000001.1"/>
</dbReference>
<name>A0A561E8X1_9MICO</name>
<evidence type="ECO:0000313" key="1">
    <source>
        <dbReference type="EMBL" id="TWE12056.1"/>
    </source>
</evidence>
<dbReference type="OrthoDB" id="3691767at2"/>
<reference evidence="1 2" key="1">
    <citation type="submission" date="2019-06" db="EMBL/GenBank/DDBJ databases">
        <title>Sequencing the genomes of 1000 actinobacteria strains.</title>
        <authorList>
            <person name="Klenk H.-P."/>
        </authorList>
    </citation>
    <scope>NUCLEOTIDE SEQUENCE [LARGE SCALE GENOMIC DNA]</scope>
    <source>
        <strain evidence="1 2">DSM 19560</strain>
    </source>
</reference>